<dbReference type="Pfam" id="PF05188">
    <property type="entry name" value="MutS_II"/>
    <property type="match status" value="1"/>
</dbReference>
<dbReference type="InterPro" id="IPR007860">
    <property type="entry name" value="DNA_mmatch_repair_MutS_con_dom"/>
</dbReference>
<dbReference type="Gene3D" id="3.40.50.300">
    <property type="entry name" value="P-loop containing nucleotide triphosphate hydrolases"/>
    <property type="match status" value="1"/>
</dbReference>
<dbReference type="Gene3D" id="3.30.420.110">
    <property type="entry name" value="MutS, connector domain"/>
    <property type="match status" value="1"/>
</dbReference>
<keyword evidence="7 9" id="KW-0234">DNA repair</keyword>
<dbReference type="Proteomes" id="UP000255234">
    <property type="component" value="Unassembled WGS sequence"/>
</dbReference>
<dbReference type="FunFam" id="3.40.1170.10:FF:000001">
    <property type="entry name" value="DNA mismatch repair protein MutS"/>
    <property type="match status" value="1"/>
</dbReference>
<dbReference type="GO" id="GO:0030983">
    <property type="term" value="F:mismatched DNA binding"/>
    <property type="evidence" value="ECO:0007669"/>
    <property type="project" value="InterPro"/>
</dbReference>
<evidence type="ECO:0000256" key="4">
    <source>
        <dbReference type="ARBA" id="ARBA00022763"/>
    </source>
</evidence>
<dbReference type="Pfam" id="PF05190">
    <property type="entry name" value="MutS_IV"/>
    <property type="match status" value="1"/>
</dbReference>
<dbReference type="STRING" id="1122216.GCA_000423385_00795"/>
<dbReference type="GO" id="GO:0005829">
    <property type="term" value="C:cytosol"/>
    <property type="evidence" value="ECO:0007669"/>
    <property type="project" value="TreeGrafter"/>
</dbReference>
<dbReference type="InterPro" id="IPR005748">
    <property type="entry name" value="DNA_mismatch_repair_MutS"/>
</dbReference>
<dbReference type="InterPro" id="IPR007696">
    <property type="entry name" value="DNA_mismatch_repair_MutS_core"/>
</dbReference>
<protein>
    <recommendedName>
        <fullName evidence="2 9">DNA mismatch repair protein MutS</fullName>
    </recommendedName>
</protein>
<dbReference type="Gene3D" id="1.10.1420.10">
    <property type="match status" value="2"/>
</dbReference>
<dbReference type="GO" id="GO:0006298">
    <property type="term" value="P:mismatch repair"/>
    <property type="evidence" value="ECO:0007669"/>
    <property type="project" value="UniProtKB-UniRule"/>
</dbReference>
<dbReference type="RefSeq" id="WP_115151756.1">
    <property type="nucleotide sequence ID" value="NZ_UGPP01000001.1"/>
</dbReference>
<dbReference type="PANTHER" id="PTHR11361:SF34">
    <property type="entry name" value="DNA MISMATCH REPAIR PROTEIN MSH1, MITOCHONDRIAL"/>
    <property type="match status" value="1"/>
</dbReference>
<dbReference type="GO" id="GO:0005524">
    <property type="term" value="F:ATP binding"/>
    <property type="evidence" value="ECO:0007669"/>
    <property type="project" value="UniProtKB-UniRule"/>
</dbReference>
<dbReference type="SUPFAM" id="SSF52540">
    <property type="entry name" value="P-loop containing nucleoside triphosphate hydrolases"/>
    <property type="match status" value="1"/>
</dbReference>
<name>A0A378NSR0_9FIRM</name>
<organism evidence="13 14">
    <name type="scientific">Megamonas hypermegale</name>
    <dbReference type="NCBI Taxonomy" id="158847"/>
    <lineage>
        <taxon>Bacteria</taxon>
        <taxon>Bacillati</taxon>
        <taxon>Bacillota</taxon>
        <taxon>Negativicutes</taxon>
        <taxon>Selenomonadales</taxon>
        <taxon>Selenomonadaceae</taxon>
        <taxon>Megamonas</taxon>
    </lineage>
</organism>
<dbReference type="Pfam" id="PF01624">
    <property type="entry name" value="MutS_I"/>
    <property type="match status" value="1"/>
</dbReference>
<keyword evidence="6 9" id="KW-0238">DNA-binding</keyword>
<evidence type="ECO:0000256" key="1">
    <source>
        <dbReference type="ARBA" id="ARBA00006271"/>
    </source>
</evidence>
<feature type="binding site" evidence="9">
    <location>
        <begin position="613"/>
        <end position="620"/>
    </location>
    <ligand>
        <name>ATP</name>
        <dbReference type="ChEBI" id="CHEBI:30616"/>
    </ligand>
</feature>
<dbReference type="InterPro" id="IPR036187">
    <property type="entry name" value="DNA_mismatch_repair_MutS_sf"/>
</dbReference>
<dbReference type="SUPFAM" id="SSF55271">
    <property type="entry name" value="DNA repair protein MutS, domain I"/>
    <property type="match status" value="1"/>
</dbReference>
<dbReference type="SMART" id="SM00534">
    <property type="entry name" value="MUTSac"/>
    <property type="match status" value="1"/>
</dbReference>
<dbReference type="PANTHER" id="PTHR11361">
    <property type="entry name" value="DNA MISMATCH REPAIR PROTEIN MUTS FAMILY MEMBER"/>
    <property type="match status" value="1"/>
</dbReference>
<comment type="function">
    <text evidence="8 9">This protein is involved in the repair of mismatches in DNA. It is possible that it carries out the mismatch recognition step. This protein has a weak ATPase activity.</text>
</comment>
<evidence type="ECO:0000256" key="8">
    <source>
        <dbReference type="ARBA" id="ARBA00024647"/>
    </source>
</evidence>
<dbReference type="AlphaFoldDB" id="A0A378NSR0"/>
<dbReference type="Gene3D" id="3.40.1170.10">
    <property type="entry name" value="DNA repair protein MutS, domain I"/>
    <property type="match status" value="1"/>
</dbReference>
<dbReference type="Pfam" id="PF05192">
    <property type="entry name" value="MutS_III"/>
    <property type="match status" value="1"/>
</dbReference>
<evidence type="ECO:0000313" key="13">
    <source>
        <dbReference type="EMBL" id="STY71422.1"/>
    </source>
</evidence>
<evidence type="ECO:0000313" key="14">
    <source>
        <dbReference type="Proteomes" id="UP000255234"/>
    </source>
</evidence>
<dbReference type="InterPro" id="IPR036678">
    <property type="entry name" value="MutS_con_dom_sf"/>
</dbReference>
<keyword evidence="3 9" id="KW-0547">Nucleotide-binding</keyword>
<evidence type="ECO:0000256" key="7">
    <source>
        <dbReference type="ARBA" id="ARBA00023204"/>
    </source>
</evidence>
<dbReference type="InterPro" id="IPR027417">
    <property type="entry name" value="P-loop_NTPase"/>
</dbReference>
<dbReference type="SMART" id="SM00533">
    <property type="entry name" value="MUTSd"/>
    <property type="match status" value="1"/>
</dbReference>
<dbReference type="InterPro" id="IPR007861">
    <property type="entry name" value="DNA_mismatch_repair_MutS_clamp"/>
</dbReference>
<dbReference type="InterPro" id="IPR000432">
    <property type="entry name" value="DNA_mismatch_repair_MutS_C"/>
</dbReference>
<dbReference type="FunFam" id="3.40.50.300:FF:000870">
    <property type="entry name" value="MutS protein homolog 4"/>
    <property type="match status" value="1"/>
</dbReference>
<feature type="domain" description="DNA mismatch repair proteins mutS family" evidence="12">
    <location>
        <begin position="687"/>
        <end position="703"/>
    </location>
</feature>
<reference evidence="13 14" key="1">
    <citation type="submission" date="2018-06" db="EMBL/GenBank/DDBJ databases">
        <authorList>
            <consortium name="Pathogen Informatics"/>
            <person name="Doyle S."/>
        </authorList>
    </citation>
    <scope>NUCLEOTIDE SEQUENCE [LARGE SCALE GENOMIC DNA]</scope>
    <source>
        <strain evidence="13 14">NCTC10571</strain>
    </source>
</reference>
<dbReference type="PROSITE" id="PS00486">
    <property type="entry name" value="DNA_MISMATCH_REPAIR_2"/>
    <property type="match status" value="1"/>
</dbReference>
<keyword evidence="4 9" id="KW-0227">DNA damage</keyword>
<dbReference type="InterPro" id="IPR017261">
    <property type="entry name" value="DNA_mismatch_repair_MutS/MSH"/>
</dbReference>
<dbReference type="InterPro" id="IPR016151">
    <property type="entry name" value="DNA_mismatch_repair_MutS_N"/>
</dbReference>
<evidence type="ECO:0000256" key="11">
    <source>
        <dbReference type="SAM" id="Coils"/>
    </source>
</evidence>
<sequence>MKLTPMMQQYQAVKNAHPDQILFFRLGDFYEMFLDDAILVSKELELTLTKRSTAGDGIPMCGVPYHAAESYINKLVNKGYKVAICEQIGDPKAKGLTKREVIKIITPGTVMNESALTSSKNNYIALIYEENHAIYLAGADISTGECFYSIYDGPDRCQLLFDELYRLMMPELLLIKPFSYERELKNFLSLRLNNCLVNELTEITSQVEDLMLQHFDVHNRPDNKIAHKAIATLLEYLHETVKTDLTHLNKLTYLDSSKSLFIDTYTLRNLEITRNLRDGGKKDTLYDVLDFTKTAMGSRLLRKWLEYPLLSPKKINDRLDAVANLVSDFSLRNNLREQLKEIYDFERLLTRMEVGTANARDMNALKSSLYVLPTIKKSLAKATAKLLVNIHQKISTYDDLVALIDKAIVEDPSFSIREGGFIKDGYNQELDEYRNIAKNSKRLLQQMEEDEKNKTGIKSLKIGYNKVFGYYIEVRHSSTEMVPENYIRKQTLANAERYITPELKEFETKILGAQEKIVQLEYNLFTELRDILKTKISSIQNTAHEIAILDVLVSLAQAGDEYNYIRPKLLDDGTIHIKDGRHPLVERILNRDLFVPNDTHLDNAQNEIMIITGPNMAGKSTYMRQSALLTLMTQVGSFIPAREASISPVDKIFTRIGASDDLVSGQSTFMVEMNEVSHILKYATNKSLVILDEIGRGTSTYDGMSIARAVIEHIRDHIGAKTLFATHYHELTDLEDDVHVKNYCIAVKEKGSDVTFLRRIIRGSADKSYGIHVAKLAGLPQEVVKRAETILIDLENTAPTKEKTIISKNNSDKDNIDTTLKQDIAITNDTTSEINYLQDNQEDTETADYQEKIPTLTANPTKKLKFMQVAEMPTLFGVSISTQLKELDLMSMTPLDAMNKLYELQQQAKQEE</sequence>
<dbReference type="InterPro" id="IPR007695">
    <property type="entry name" value="DNA_mismatch_repair_MutS-lik_N"/>
</dbReference>
<keyword evidence="11" id="KW-0175">Coiled coil</keyword>
<evidence type="ECO:0000259" key="12">
    <source>
        <dbReference type="PROSITE" id="PS00486"/>
    </source>
</evidence>
<evidence type="ECO:0000256" key="10">
    <source>
        <dbReference type="RuleBase" id="RU003756"/>
    </source>
</evidence>
<evidence type="ECO:0000256" key="5">
    <source>
        <dbReference type="ARBA" id="ARBA00022840"/>
    </source>
</evidence>
<dbReference type="HAMAP" id="MF_00096">
    <property type="entry name" value="MutS"/>
    <property type="match status" value="1"/>
</dbReference>
<dbReference type="CDD" id="cd03284">
    <property type="entry name" value="ABC_MutS1"/>
    <property type="match status" value="1"/>
</dbReference>
<comment type="similarity">
    <text evidence="1 9 10">Belongs to the DNA mismatch repair MutS family.</text>
</comment>
<dbReference type="NCBIfam" id="NF003810">
    <property type="entry name" value="PRK05399.1"/>
    <property type="match status" value="1"/>
</dbReference>
<gene>
    <name evidence="9 13" type="primary">mutS</name>
    <name evidence="13" type="ORF">NCTC10571_01578</name>
</gene>
<evidence type="ECO:0000256" key="3">
    <source>
        <dbReference type="ARBA" id="ARBA00022741"/>
    </source>
</evidence>
<dbReference type="GO" id="GO:0003684">
    <property type="term" value="F:damaged DNA binding"/>
    <property type="evidence" value="ECO:0007669"/>
    <property type="project" value="UniProtKB-UniRule"/>
</dbReference>
<keyword evidence="5 9" id="KW-0067">ATP-binding</keyword>
<dbReference type="GO" id="GO:0140664">
    <property type="term" value="F:ATP-dependent DNA damage sensor activity"/>
    <property type="evidence" value="ECO:0007669"/>
    <property type="project" value="InterPro"/>
</dbReference>
<evidence type="ECO:0000256" key="9">
    <source>
        <dbReference type="HAMAP-Rule" id="MF_00096"/>
    </source>
</evidence>
<evidence type="ECO:0000256" key="2">
    <source>
        <dbReference type="ARBA" id="ARBA00021982"/>
    </source>
</evidence>
<dbReference type="PIRSF" id="PIRSF037677">
    <property type="entry name" value="DNA_mis_repair_Msh6"/>
    <property type="match status" value="1"/>
</dbReference>
<proteinExistence type="inferred from homology"/>
<evidence type="ECO:0000256" key="6">
    <source>
        <dbReference type="ARBA" id="ARBA00023125"/>
    </source>
</evidence>
<dbReference type="FunFam" id="1.10.1420.10:FF:000007">
    <property type="entry name" value="DNA mismatch repair protein MutS"/>
    <property type="match status" value="1"/>
</dbReference>
<dbReference type="NCBIfam" id="TIGR01070">
    <property type="entry name" value="mutS1"/>
    <property type="match status" value="1"/>
</dbReference>
<dbReference type="InterPro" id="IPR045076">
    <property type="entry name" value="MutS"/>
</dbReference>
<dbReference type="SUPFAM" id="SSF53150">
    <property type="entry name" value="DNA repair protein MutS, domain II"/>
    <property type="match status" value="1"/>
</dbReference>
<dbReference type="Pfam" id="PF00488">
    <property type="entry name" value="MutS_V"/>
    <property type="match status" value="1"/>
</dbReference>
<accession>A0A378NSR0</accession>
<dbReference type="SUPFAM" id="SSF48334">
    <property type="entry name" value="DNA repair protein MutS, domain III"/>
    <property type="match status" value="1"/>
</dbReference>
<feature type="coiled-coil region" evidence="11">
    <location>
        <begin position="423"/>
        <end position="453"/>
    </location>
</feature>
<dbReference type="EMBL" id="UGPP01000001">
    <property type="protein sequence ID" value="STY71422.1"/>
    <property type="molecule type" value="Genomic_DNA"/>
</dbReference>